<feature type="chain" id="PRO_5030613299" evidence="1">
    <location>
        <begin position="28"/>
        <end position="368"/>
    </location>
</feature>
<dbReference type="Pfam" id="PF00144">
    <property type="entry name" value="Beta-lactamase"/>
    <property type="match status" value="1"/>
</dbReference>
<gene>
    <name evidence="3" type="ORF">HG542_30010</name>
</gene>
<dbReference type="InterPro" id="IPR012338">
    <property type="entry name" value="Beta-lactam/transpept-like"/>
</dbReference>
<dbReference type="RefSeq" id="WP_171086950.1">
    <property type="nucleotide sequence ID" value="NZ_BNBU01000002.1"/>
</dbReference>
<dbReference type="SUPFAM" id="SSF56601">
    <property type="entry name" value="beta-lactamase/transpeptidase-like"/>
    <property type="match status" value="1"/>
</dbReference>
<evidence type="ECO:0000256" key="1">
    <source>
        <dbReference type="SAM" id="SignalP"/>
    </source>
</evidence>
<name>A0A7Y7BB18_STRMO</name>
<sequence length="368" mass="39441">MRRKKIALVAAIAAAAVSMGVAGPAAAAQPDDAALRRAIAGLPSADATAAQVRVGGADGHWTGVSGQSDIRMHRAVHGNERFRAGSVTKVFTAAVVLQLVHEHKLDLKGTVQQYLPGLLPAGYPEVRVEQLLNYTSGLPGGDTGGRFTTWDHRKLVQAGFTQGMEFQPGTQQHYSNIGYNVLGLLIEKATGRSYEQELRDRVLKPLQLKDTYSPGNATGIRGPHTHGYQVVKDKDGTTHLEDVTAWDQSCTWASGDLITTTADLERFMTALFKGRVVPQPELELMFTVPDVPMYGGGKAAYTSGLTRMTIGDKVVYGKTGARYGYQDGIGATRDLSRTPVYSVNATDAKGEEGNVIVGKIIKAGFGDR</sequence>
<proteinExistence type="predicted"/>
<dbReference type="PANTHER" id="PTHR46825:SF7">
    <property type="entry name" value="D-ALANYL-D-ALANINE CARBOXYPEPTIDASE"/>
    <property type="match status" value="1"/>
</dbReference>
<evidence type="ECO:0000259" key="2">
    <source>
        <dbReference type="Pfam" id="PF00144"/>
    </source>
</evidence>
<feature type="domain" description="Beta-lactamase-related" evidence="2">
    <location>
        <begin position="60"/>
        <end position="345"/>
    </location>
</feature>
<evidence type="ECO:0000313" key="4">
    <source>
        <dbReference type="Proteomes" id="UP000587462"/>
    </source>
</evidence>
<dbReference type="Proteomes" id="UP000587462">
    <property type="component" value="Unassembled WGS sequence"/>
</dbReference>
<evidence type="ECO:0000313" key="3">
    <source>
        <dbReference type="EMBL" id="NVK81851.1"/>
    </source>
</evidence>
<dbReference type="EMBL" id="JABBXF010000095">
    <property type="protein sequence ID" value="NVK81851.1"/>
    <property type="molecule type" value="Genomic_DNA"/>
</dbReference>
<accession>A0A7Y7BB18</accession>
<keyword evidence="4" id="KW-1185">Reference proteome</keyword>
<dbReference type="InterPro" id="IPR050491">
    <property type="entry name" value="AmpC-like"/>
</dbReference>
<dbReference type="PANTHER" id="PTHR46825">
    <property type="entry name" value="D-ALANYL-D-ALANINE-CARBOXYPEPTIDASE/ENDOPEPTIDASE AMPH"/>
    <property type="match status" value="1"/>
</dbReference>
<feature type="signal peptide" evidence="1">
    <location>
        <begin position="1"/>
        <end position="27"/>
    </location>
</feature>
<reference evidence="3 4" key="1">
    <citation type="submission" date="2020-04" db="EMBL/GenBank/DDBJ databases">
        <title>Draft Genome Sequence of Streptomyces morookaense DSM 40503, an 8-azaguanine-producing strain.</title>
        <authorList>
            <person name="Qi J."/>
            <person name="Gao J.-M."/>
        </authorList>
    </citation>
    <scope>NUCLEOTIDE SEQUENCE [LARGE SCALE GENOMIC DNA]</scope>
    <source>
        <strain evidence="3 4">DSM 40503</strain>
    </source>
</reference>
<protein>
    <submittedName>
        <fullName evidence="3">Beta-lactamase family protein</fullName>
    </submittedName>
</protein>
<dbReference type="Gene3D" id="3.40.710.10">
    <property type="entry name" value="DD-peptidase/beta-lactamase superfamily"/>
    <property type="match status" value="1"/>
</dbReference>
<dbReference type="InterPro" id="IPR001466">
    <property type="entry name" value="Beta-lactam-related"/>
</dbReference>
<dbReference type="AlphaFoldDB" id="A0A7Y7BB18"/>
<comment type="caution">
    <text evidence="3">The sequence shown here is derived from an EMBL/GenBank/DDBJ whole genome shotgun (WGS) entry which is preliminary data.</text>
</comment>
<organism evidence="3 4">
    <name type="scientific">Streptomyces morookaense</name>
    <name type="common">Streptoverticillium morookaense</name>
    <dbReference type="NCBI Taxonomy" id="1970"/>
    <lineage>
        <taxon>Bacteria</taxon>
        <taxon>Bacillati</taxon>
        <taxon>Actinomycetota</taxon>
        <taxon>Actinomycetes</taxon>
        <taxon>Kitasatosporales</taxon>
        <taxon>Streptomycetaceae</taxon>
        <taxon>Streptomyces</taxon>
    </lineage>
</organism>
<keyword evidence="1" id="KW-0732">Signal</keyword>